<accession>A0A4R4YKP5</accession>
<dbReference type="AlphaFoldDB" id="A0A4R4YKP5"/>
<protein>
    <submittedName>
        <fullName evidence="2">CGNR zinc finger domain-containing protein</fullName>
    </submittedName>
</protein>
<sequence>MAVETPGQADAIVRLLNSRPHATPVLPDRLDTADTAAEILRPFGLFAKELGGVRAVRADLMAVLEAATAAEADKAWAELSDHVAGVSHRQVFSSAGVELEQVSGDDLVGGITRAVAELVAAGQWTRVRICANDICRGVFYDTTRSRTQRWHSYELCGNKSNVAAHRARKHQETA</sequence>
<dbReference type="InterPro" id="IPR010852">
    <property type="entry name" value="ABATE"/>
</dbReference>
<dbReference type="EMBL" id="SMKX01000199">
    <property type="protein sequence ID" value="TDD45558.1"/>
    <property type="molecule type" value="Genomic_DNA"/>
</dbReference>
<dbReference type="InterPro" id="IPR023286">
    <property type="entry name" value="ABATE_dom_sf"/>
</dbReference>
<organism evidence="2 3">
    <name type="scientific">Kribbella antibiotica</name>
    <dbReference type="NCBI Taxonomy" id="190195"/>
    <lineage>
        <taxon>Bacteria</taxon>
        <taxon>Bacillati</taxon>
        <taxon>Actinomycetota</taxon>
        <taxon>Actinomycetes</taxon>
        <taxon>Propionibacteriales</taxon>
        <taxon>Kribbellaceae</taxon>
        <taxon>Kribbella</taxon>
    </lineage>
</organism>
<dbReference type="PANTHER" id="PTHR35525">
    <property type="entry name" value="BLL6575 PROTEIN"/>
    <property type="match status" value="1"/>
</dbReference>
<dbReference type="RefSeq" id="WP_132176669.1">
    <property type="nucleotide sequence ID" value="NZ_SMKX01000199.1"/>
</dbReference>
<name>A0A4R4YKP5_9ACTN</name>
<dbReference type="OrthoDB" id="123307at2"/>
<dbReference type="Pfam" id="PF11706">
    <property type="entry name" value="zf-CGNR"/>
    <property type="match status" value="1"/>
</dbReference>
<dbReference type="SUPFAM" id="SSF160904">
    <property type="entry name" value="Jann2411-like"/>
    <property type="match status" value="1"/>
</dbReference>
<comment type="caution">
    <text evidence="2">The sequence shown here is derived from an EMBL/GenBank/DDBJ whole genome shotgun (WGS) entry which is preliminary data.</text>
</comment>
<reference evidence="2 3" key="1">
    <citation type="submission" date="2019-03" db="EMBL/GenBank/DDBJ databases">
        <title>Draft genome sequences of novel Actinobacteria.</title>
        <authorList>
            <person name="Sahin N."/>
            <person name="Ay H."/>
            <person name="Saygin H."/>
        </authorList>
    </citation>
    <scope>NUCLEOTIDE SEQUENCE [LARGE SCALE GENOMIC DNA]</scope>
    <source>
        <strain evidence="2 3">JCM 13523</strain>
    </source>
</reference>
<evidence type="ECO:0000313" key="2">
    <source>
        <dbReference type="EMBL" id="TDD45558.1"/>
    </source>
</evidence>
<gene>
    <name evidence="2" type="ORF">E1263_38390</name>
</gene>
<keyword evidence="3" id="KW-1185">Reference proteome</keyword>
<dbReference type="Proteomes" id="UP000295124">
    <property type="component" value="Unassembled WGS sequence"/>
</dbReference>
<feature type="domain" description="Zinc finger CGNR" evidence="1">
    <location>
        <begin position="126"/>
        <end position="169"/>
    </location>
</feature>
<dbReference type="PANTHER" id="PTHR35525:SF3">
    <property type="entry name" value="BLL6575 PROTEIN"/>
    <property type="match status" value="1"/>
</dbReference>
<dbReference type="Gene3D" id="1.10.3300.10">
    <property type="entry name" value="Jann2411-like domain"/>
    <property type="match status" value="1"/>
</dbReference>
<evidence type="ECO:0000259" key="1">
    <source>
        <dbReference type="Pfam" id="PF11706"/>
    </source>
</evidence>
<proteinExistence type="predicted"/>
<evidence type="ECO:0000313" key="3">
    <source>
        <dbReference type="Proteomes" id="UP000295124"/>
    </source>
</evidence>
<dbReference type="InterPro" id="IPR021005">
    <property type="entry name" value="Znf_CGNR"/>
</dbReference>